<evidence type="ECO:0000313" key="2">
    <source>
        <dbReference type="Proteomes" id="UP000821866"/>
    </source>
</evidence>
<dbReference type="EMBL" id="JABSTU010000003">
    <property type="protein sequence ID" value="KAH8035156.1"/>
    <property type="molecule type" value="Genomic_DNA"/>
</dbReference>
<protein>
    <submittedName>
        <fullName evidence="1">Uncharacterized protein</fullName>
    </submittedName>
</protein>
<comment type="caution">
    <text evidence="1">The sequence shown here is derived from an EMBL/GenBank/DDBJ whole genome shotgun (WGS) entry which is preliminary data.</text>
</comment>
<reference evidence="1" key="1">
    <citation type="journal article" date="2020" name="Cell">
        <title>Large-Scale Comparative Analyses of Tick Genomes Elucidate Their Genetic Diversity and Vector Capacities.</title>
        <authorList>
            <consortium name="Tick Genome and Microbiome Consortium (TIGMIC)"/>
            <person name="Jia N."/>
            <person name="Wang J."/>
            <person name="Shi W."/>
            <person name="Du L."/>
            <person name="Sun Y."/>
            <person name="Zhan W."/>
            <person name="Jiang J.F."/>
            <person name="Wang Q."/>
            <person name="Zhang B."/>
            <person name="Ji P."/>
            <person name="Bell-Sakyi L."/>
            <person name="Cui X.M."/>
            <person name="Yuan T.T."/>
            <person name="Jiang B.G."/>
            <person name="Yang W.F."/>
            <person name="Lam T.T."/>
            <person name="Chang Q.C."/>
            <person name="Ding S.J."/>
            <person name="Wang X.J."/>
            <person name="Zhu J.G."/>
            <person name="Ruan X.D."/>
            <person name="Zhao L."/>
            <person name="Wei J.T."/>
            <person name="Ye R.Z."/>
            <person name="Que T.C."/>
            <person name="Du C.H."/>
            <person name="Zhou Y.H."/>
            <person name="Cheng J.X."/>
            <person name="Dai P.F."/>
            <person name="Guo W.B."/>
            <person name="Han X.H."/>
            <person name="Huang E.J."/>
            <person name="Li L.F."/>
            <person name="Wei W."/>
            <person name="Gao Y.C."/>
            <person name="Liu J.Z."/>
            <person name="Shao H.Z."/>
            <person name="Wang X."/>
            <person name="Wang C.C."/>
            <person name="Yang T.C."/>
            <person name="Huo Q.B."/>
            <person name="Li W."/>
            <person name="Chen H.Y."/>
            <person name="Chen S.E."/>
            <person name="Zhou L.G."/>
            <person name="Ni X.B."/>
            <person name="Tian J.H."/>
            <person name="Sheng Y."/>
            <person name="Liu T."/>
            <person name="Pan Y.S."/>
            <person name="Xia L.Y."/>
            <person name="Li J."/>
            <person name="Zhao F."/>
            <person name="Cao W.C."/>
        </authorList>
    </citation>
    <scope>NUCLEOTIDE SEQUENCE</scope>
    <source>
        <strain evidence="1">Rmic-2018</strain>
    </source>
</reference>
<keyword evidence="2" id="KW-1185">Reference proteome</keyword>
<name>A0A9J6ELZ2_RHIMP</name>
<proteinExistence type="predicted"/>
<dbReference type="Proteomes" id="UP000821866">
    <property type="component" value="Chromosome 11"/>
</dbReference>
<gene>
    <name evidence="1" type="ORF">HPB51_004397</name>
</gene>
<dbReference type="AlphaFoldDB" id="A0A9J6ELZ2"/>
<sequence length="295" mass="33123">MRTKQRNSGRYWSYYRVYCTVFGIEAPLKSVFDELVALESATIPDIDHAYLDAEPVGRYFASLDRMVSEMGGFSIGEWWDATTRHVGLVRSVNVTHWQALKALGTLVASMGNASLYRCLEWWIVQDLGPWFHGDLAALEYGDVTHAYDRRPRQCLGLVERLMGVVAWAPISTPVHVADDVTHVVHAVWKAARDSFGGGASNGKRAMSLLAPEVPPAADFVTQGMIEKMASMYEQYPLMSEASFAGELRECDGDATAAAHAVPRETRFFPLQRTRRQRSRSKSVPKGERWSFYLTH</sequence>
<accession>A0A9J6ELZ2</accession>
<reference evidence="1" key="2">
    <citation type="submission" date="2021-09" db="EMBL/GenBank/DDBJ databases">
        <authorList>
            <person name="Jia N."/>
            <person name="Wang J."/>
            <person name="Shi W."/>
            <person name="Du L."/>
            <person name="Sun Y."/>
            <person name="Zhan W."/>
            <person name="Jiang J."/>
            <person name="Wang Q."/>
            <person name="Zhang B."/>
            <person name="Ji P."/>
            <person name="Sakyi L.B."/>
            <person name="Cui X."/>
            <person name="Yuan T."/>
            <person name="Jiang B."/>
            <person name="Yang W."/>
            <person name="Lam T.T.-Y."/>
            <person name="Chang Q."/>
            <person name="Ding S."/>
            <person name="Wang X."/>
            <person name="Zhu J."/>
            <person name="Ruan X."/>
            <person name="Zhao L."/>
            <person name="Wei J."/>
            <person name="Que T."/>
            <person name="Du C."/>
            <person name="Cheng J."/>
            <person name="Dai P."/>
            <person name="Han X."/>
            <person name="Huang E."/>
            <person name="Gao Y."/>
            <person name="Liu J."/>
            <person name="Shao H."/>
            <person name="Ye R."/>
            <person name="Li L."/>
            <person name="Wei W."/>
            <person name="Wang X."/>
            <person name="Wang C."/>
            <person name="Huo Q."/>
            <person name="Li W."/>
            <person name="Guo W."/>
            <person name="Chen H."/>
            <person name="Chen S."/>
            <person name="Zhou L."/>
            <person name="Zhou L."/>
            <person name="Ni X."/>
            <person name="Tian J."/>
            <person name="Zhou Y."/>
            <person name="Sheng Y."/>
            <person name="Liu T."/>
            <person name="Pan Y."/>
            <person name="Xia L."/>
            <person name="Li J."/>
            <person name="Zhao F."/>
            <person name="Cao W."/>
        </authorList>
    </citation>
    <scope>NUCLEOTIDE SEQUENCE</scope>
    <source>
        <strain evidence="1">Rmic-2018</strain>
        <tissue evidence="1">Larvae</tissue>
    </source>
</reference>
<evidence type="ECO:0000313" key="1">
    <source>
        <dbReference type="EMBL" id="KAH8035156.1"/>
    </source>
</evidence>
<organism evidence="1 2">
    <name type="scientific">Rhipicephalus microplus</name>
    <name type="common">Cattle tick</name>
    <name type="synonym">Boophilus microplus</name>
    <dbReference type="NCBI Taxonomy" id="6941"/>
    <lineage>
        <taxon>Eukaryota</taxon>
        <taxon>Metazoa</taxon>
        <taxon>Ecdysozoa</taxon>
        <taxon>Arthropoda</taxon>
        <taxon>Chelicerata</taxon>
        <taxon>Arachnida</taxon>
        <taxon>Acari</taxon>
        <taxon>Parasitiformes</taxon>
        <taxon>Ixodida</taxon>
        <taxon>Ixodoidea</taxon>
        <taxon>Ixodidae</taxon>
        <taxon>Rhipicephalinae</taxon>
        <taxon>Rhipicephalus</taxon>
        <taxon>Boophilus</taxon>
    </lineage>
</organism>